<dbReference type="Proteomes" id="UP000276133">
    <property type="component" value="Unassembled WGS sequence"/>
</dbReference>
<sequence>MSEKPNIICPKCFKKYITPKWFEKHLKVCANNLGNDKEIFSGDLLKQAFHFSDDFFNNLNILHLNINSLFLKKDEINDIVLLQTTIIGDLNMDHKSGCPFSDHKFVLGSFPISVERSNISTSHFSLTV</sequence>
<dbReference type="AlphaFoldDB" id="A0A3M7QK22"/>
<organism evidence="1 2">
    <name type="scientific">Brachionus plicatilis</name>
    <name type="common">Marine rotifer</name>
    <name type="synonym">Brachionus muelleri</name>
    <dbReference type="NCBI Taxonomy" id="10195"/>
    <lineage>
        <taxon>Eukaryota</taxon>
        <taxon>Metazoa</taxon>
        <taxon>Spiralia</taxon>
        <taxon>Gnathifera</taxon>
        <taxon>Rotifera</taxon>
        <taxon>Eurotatoria</taxon>
        <taxon>Monogononta</taxon>
        <taxon>Pseudotrocha</taxon>
        <taxon>Ploima</taxon>
        <taxon>Brachionidae</taxon>
        <taxon>Brachionus</taxon>
    </lineage>
</organism>
<dbReference type="EMBL" id="REGN01005892">
    <property type="protein sequence ID" value="RNA11670.1"/>
    <property type="molecule type" value="Genomic_DNA"/>
</dbReference>
<proteinExistence type="predicted"/>
<reference evidence="1 2" key="1">
    <citation type="journal article" date="2018" name="Sci. Rep.">
        <title>Genomic signatures of local adaptation to the degree of environmental predictability in rotifers.</title>
        <authorList>
            <person name="Franch-Gras L."/>
            <person name="Hahn C."/>
            <person name="Garcia-Roger E.M."/>
            <person name="Carmona M.J."/>
            <person name="Serra M."/>
            <person name="Gomez A."/>
        </authorList>
    </citation>
    <scope>NUCLEOTIDE SEQUENCE [LARGE SCALE GENOMIC DNA]</scope>
    <source>
        <strain evidence="1">HYR1</strain>
    </source>
</reference>
<keyword evidence="2" id="KW-1185">Reference proteome</keyword>
<comment type="caution">
    <text evidence="1">The sequence shown here is derived from an EMBL/GenBank/DDBJ whole genome shotgun (WGS) entry which is preliminary data.</text>
</comment>
<name>A0A3M7QK22_BRAPC</name>
<accession>A0A3M7QK22</accession>
<evidence type="ECO:0008006" key="3">
    <source>
        <dbReference type="Google" id="ProtNLM"/>
    </source>
</evidence>
<evidence type="ECO:0000313" key="1">
    <source>
        <dbReference type="EMBL" id="RNA11670.1"/>
    </source>
</evidence>
<gene>
    <name evidence="1" type="ORF">BpHYR1_048538</name>
</gene>
<protein>
    <recommendedName>
        <fullName evidence="3">C2H2-type domain-containing protein</fullName>
    </recommendedName>
</protein>
<evidence type="ECO:0000313" key="2">
    <source>
        <dbReference type="Proteomes" id="UP000276133"/>
    </source>
</evidence>